<dbReference type="InterPro" id="IPR005651">
    <property type="entry name" value="Trm112-like"/>
</dbReference>
<keyword evidence="2" id="KW-1185">Reference proteome</keyword>
<protein>
    <recommendedName>
        <fullName evidence="3">Trm112 family protein</fullName>
    </recommendedName>
</protein>
<dbReference type="AlphaFoldDB" id="F8AK81"/>
<gene>
    <name evidence="1" type="ordered locus">Metok_1489</name>
</gene>
<dbReference type="EMBL" id="CP002792">
    <property type="protein sequence ID" value="AEH07452.1"/>
    <property type="molecule type" value="Genomic_DNA"/>
</dbReference>
<proteinExistence type="predicted"/>
<reference evidence="1" key="1">
    <citation type="submission" date="2011-05" db="EMBL/GenBank/DDBJ databases">
        <title>Complete sequence of chromosome of Methanothermococcus okinawensis IH1.</title>
        <authorList>
            <consortium name="US DOE Joint Genome Institute"/>
            <person name="Lucas S."/>
            <person name="Han J."/>
            <person name="Lapidus A."/>
            <person name="Cheng J.-F."/>
            <person name="Goodwin L."/>
            <person name="Pitluck S."/>
            <person name="Peters L."/>
            <person name="Mikhailova N."/>
            <person name="Held B."/>
            <person name="Han C."/>
            <person name="Tapia R."/>
            <person name="Land M."/>
            <person name="Hauser L."/>
            <person name="Kyrpides N."/>
            <person name="Ivanova N."/>
            <person name="Pagani I."/>
            <person name="Sieprawska-Lupa M."/>
            <person name="Takai K."/>
            <person name="Miyazaki J."/>
            <person name="Whitman W."/>
            <person name="Woyke T."/>
        </authorList>
    </citation>
    <scope>NUCLEOTIDE SEQUENCE [LARGE SCALE GENOMIC DNA]</scope>
    <source>
        <strain evidence="1">IH1</strain>
    </source>
</reference>
<dbReference type="OrthoDB" id="6467at2157"/>
<dbReference type="HOGENOM" id="CLU_155659_4_2_2"/>
<accession>F8AK81</accession>
<dbReference type="GeneID" id="32173707"/>
<dbReference type="eggNOG" id="arCOG04124">
    <property type="taxonomic scope" value="Archaea"/>
</dbReference>
<dbReference type="KEGG" id="mok:Metok_1489"/>
<evidence type="ECO:0000313" key="2">
    <source>
        <dbReference type="Proteomes" id="UP000009296"/>
    </source>
</evidence>
<dbReference type="SUPFAM" id="SSF158997">
    <property type="entry name" value="Trm112p-like"/>
    <property type="match status" value="1"/>
</dbReference>
<dbReference type="Proteomes" id="UP000009296">
    <property type="component" value="Chromosome"/>
</dbReference>
<dbReference type="RefSeq" id="WP_013867633.1">
    <property type="nucleotide sequence ID" value="NC_015636.1"/>
</dbReference>
<dbReference type="Pfam" id="PF03966">
    <property type="entry name" value="Trm112p"/>
    <property type="match status" value="1"/>
</dbReference>
<dbReference type="Gene3D" id="2.20.25.10">
    <property type="match status" value="1"/>
</dbReference>
<evidence type="ECO:0008006" key="3">
    <source>
        <dbReference type="Google" id="ProtNLM"/>
    </source>
</evidence>
<name>F8AK81_METOI</name>
<dbReference type="STRING" id="647113.Metok_1489"/>
<sequence>MGWIKRYLHILQCPFCRGDLELIEENGNKKLICRRCKKTFKIVDNIPILLKDENE</sequence>
<evidence type="ECO:0000313" key="1">
    <source>
        <dbReference type="EMBL" id="AEH07452.1"/>
    </source>
</evidence>
<organism evidence="1 2">
    <name type="scientific">Methanothermococcus okinawensis (strain DSM 14208 / JCM 11175 / IH1)</name>
    <dbReference type="NCBI Taxonomy" id="647113"/>
    <lineage>
        <taxon>Archaea</taxon>
        <taxon>Methanobacteriati</taxon>
        <taxon>Methanobacteriota</taxon>
        <taxon>Methanomada group</taxon>
        <taxon>Methanococci</taxon>
        <taxon>Methanococcales</taxon>
        <taxon>Methanococcaceae</taxon>
        <taxon>Methanothermococcus</taxon>
    </lineage>
</organism>